<dbReference type="SUPFAM" id="SSF46785">
    <property type="entry name" value="Winged helix' DNA-binding domain"/>
    <property type="match status" value="1"/>
</dbReference>
<evidence type="ECO:0000259" key="3">
    <source>
        <dbReference type="Pfam" id="PF20803"/>
    </source>
</evidence>
<dbReference type="Gene3D" id="1.20.58.1460">
    <property type="match status" value="1"/>
</dbReference>
<dbReference type="Gene3D" id="3.30.70.2650">
    <property type="match status" value="1"/>
</dbReference>
<dbReference type="InterPro" id="IPR036390">
    <property type="entry name" value="WH_DNA-bd_sf"/>
</dbReference>
<evidence type="ECO:0000313" key="5">
    <source>
        <dbReference type="Proteomes" id="UP000680714"/>
    </source>
</evidence>
<evidence type="ECO:0000313" key="4">
    <source>
        <dbReference type="EMBL" id="MBR9973415.1"/>
    </source>
</evidence>
<sequence>MSAKTRLDDMVQATLEQLRPKAKSLIVTVYGDAILPHGGSAWLGSLIRLVEPFGLNERIVRTSVFRLSKEDWLTSSHVGRRSYYSLTDTGRRRFEAAHRRIYSYARRPWDKQWTMVFTNLTGTEGERRDALRRDLGWLGFGQLSPGVMLHPDPDQAAVRQALIDAEAGEQAVVMRASAENWVAPEALRDVIRTCWDQDRLAQDYLGFLDIFRPLWRGLDGMADPDPEVCFLVRSLLIHGYRRALLRDPMLPDELLAPDWPGAAARLLCRNLYRLVQAPAERHLMRVLETAEGPLPEANAAFFTRFGGLTQPGEAA</sequence>
<reference evidence="4 5" key="1">
    <citation type="submission" date="2021-04" db="EMBL/GenBank/DDBJ databases">
        <title>Magnetospirillum sulfuroxidans sp. nov., a facultative chemolithoautotrophic sulfur-oxidizing alphaproteobacterium isolated from freshwater sediment and proposals for Paramagetospirillum gen. nov., and Magnetospirillaceae fam. nov.</title>
        <authorList>
            <person name="Koziaeva V."/>
            <person name="Geelhoed J.S."/>
            <person name="Sorokin D.Y."/>
            <person name="Grouzdev D.S."/>
        </authorList>
    </citation>
    <scope>NUCLEOTIDE SEQUENCE [LARGE SCALE GENOMIC DNA]</scope>
    <source>
        <strain evidence="4 5">J10</strain>
    </source>
</reference>
<feature type="domain" description="Transcriptional repressor PaaX-like central Cas2-like" evidence="3">
    <location>
        <begin position="107"/>
        <end position="185"/>
    </location>
</feature>
<dbReference type="PANTHER" id="PTHR30319">
    <property type="entry name" value="PHENYLACETIC ACID REGULATOR-RELATED TRANSCRIPTIONAL REPRESSOR"/>
    <property type="match status" value="1"/>
</dbReference>
<proteinExistence type="predicted"/>
<dbReference type="Pfam" id="PF07848">
    <property type="entry name" value="PaaX"/>
    <property type="match status" value="1"/>
</dbReference>
<dbReference type="Gene3D" id="1.10.10.10">
    <property type="entry name" value="Winged helix-like DNA-binding domain superfamily/Winged helix DNA-binding domain"/>
    <property type="match status" value="1"/>
</dbReference>
<dbReference type="InterPro" id="IPR048846">
    <property type="entry name" value="PaaX-like_central"/>
</dbReference>
<evidence type="ECO:0000259" key="2">
    <source>
        <dbReference type="Pfam" id="PF08223"/>
    </source>
</evidence>
<accession>A0ABS5IG65</accession>
<comment type="caution">
    <text evidence="4">The sequence shown here is derived from an EMBL/GenBank/DDBJ whole genome shotgun (WGS) entry which is preliminary data.</text>
</comment>
<dbReference type="PIRSF" id="PIRSF020623">
    <property type="entry name" value="PaaX"/>
    <property type="match status" value="1"/>
</dbReference>
<protein>
    <submittedName>
        <fullName evidence="4">Phenylacetic acid degradation operon negative regulatory protein PaaX</fullName>
    </submittedName>
</protein>
<dbReference type="Proteomes" id="UP000680714">
    <property type="component" value="Unassembled WGS sequence"/>
</dbReference>
<dbReference type="RefSeq" id="WP_211551120.1">
    <property type="nucleotide sequence ID" value="NZ_JAGTUF010000022.1"/>
</dbReference>
<dbReference type="EMBL" id="JAGTUF010000022">
    <property type="protein sequence ID" value="MBR9973415.1"/>
    <property type="molecule type" value="Genomic_DNA"/>
</dbReference>
<keyword evidence="5" id="KW-1185">Reference proteome</keyword>
<dbReference type="InterPro" id="IPR036388">
    <property type="entry name" value="WH-like_DNA-bd_sf"/>
</dbReference>
<organism evidence="4 5">
    <name type="scientific">Magnetospirillum sulfuroxidans</name>
    <dbReference type="NCBI Taxonomy" id="611300"/>
    <lineage>
        <taxon>Bacteria</taxon>
        <taxon>Pseudomonadati</taxon>
        <taxon>Pseudomonadota</taxon>
        <taxon>Alphaproteobacteria</taxon>
        <taxon>Rhodospirillales</taxon>
        <taxon>Rhodospirillaceae</taxon>
        <taxon>Magnetospirillum</taxon>
    </lineage>
</organism>
<feature type="domain" description="Transcriptional repressor PaaX-like N-terminal" evidence="1">
    <location>
        <begin position="21"/>
        <end position="90"/>
    </location>
</feature>
<evidence type="ECO:0000259" key="1">
    <source>
        <dbReference type="Pfam" id="PF07848"/>
    </source>
</evidence>
<dbReference type="InterPro" id="IPR012906">
    <property type="entry name" value="PaaX-like_N"/>
</dbReference>
<feature type="domain" description="Transcriptional repressor PaaX-like C-terminal" evidence="2">
    <location>
        <begin position="195"/>
        <end position="284"/>
    </location>
</feature>
<dbReference type="NCBIfam" id="TIGR02277">
    <property type="entry name" value="PaaX_trns_reg"/>
    <property type="match status" value="1"/>
</dbReference>
<dbReference type="Pfam" id="PF08223">
    <property type="entry name" value="PaaX_C"/>
    <property type="match status" value="1"/>
</dbReference>
<dbReference type="InterPro" id="IPR013225">
    <property type="entry name" value="PaaX_C"/>
</dbReference>
<dbReference type="InterPro" id="IPR011965">
    <property type="entry name" value="PaaX_trns_reg"/>
</dbReference>
<name>A0ABS5IG65_9PROT</name>
<gene>
    <name evidence="4" type="primary">paaX</name>
    <name evidence="4" type="ORF">KEC16_16945</name>
</gene>
<dbReference type="Pfam" id="PF20803">
    <property type="entry name" value="PaaX_M"/>
    <property type="match status" value="1"/>
</dbReference>
<dbReference type="PANTHER" id="PTHR30319:SF1">
    <property type="entry name" value="TRANSCRIPTIONAL REPRESSOR PAAX"/>
    <property type="match status" value="1"/>
</dbReference>